<dbReference type="PRINTS" id="PR00082">
    <property type="entry name" value="GLFDHDRGNASE"/>
</dbReference>
<dbReference type="AlphaFoldDB" id="A0A7M4F4S4"/>
<dbReference type="CDD" id="cd01076">
    <property type="entry name" value="NAD_bind_1_Glu_DH"/>
    <property type="match status" value="1"/>
</dbReference>
<dbReference type="GO" id="GO:0005739">
    <property type="term" value="C:mitochondrion"/>
    <property type="evidence" value="ECO:0007669"/>
    <property type="project" value="UniProtKB-SubCell"/>
</dbReference>
<dbReference type="InterPro" id="IPR036291">
    <property type="entry name" value="NAD(P)-bd_dom_sf"/>
</dbReference>
<evidence type="ECO:0000256" key="7">
    <source>
        <dbReference type="ARBA" id="ARBA00047867"/>
    </source>
</evidence>
<evidence type="ECO:0000256" key="10">
    <source>
        <dbReference type="SAM" id="MobiDB-lite"/>
    </source>
</evidence>
<dbReference type="InterPro" id="IPR006095">
    <property type="entry name" value="Glu/Leu/Phe/Val/Trp_DH"/>
</dbReference>
<dbReference type="Gene3D" id="3.40.50.10860">
    <property type="entry name" value="Leucine Dehydrogenase, chain A, domain 1"/>
    <property type="match status" value="2"/>
</dbReference>
<feature type="domain" description="Glutamate/phenylalanine/leucine/valine/L-tryptophan dehydrogenase C-terminal" evidence="11">
    <location>
        <begin position="396"/>
        <end position="685"/>
    </location>
</feature>
<evidence type="ECO:0000256" key="9">
    <source>
        <dbReference type="RuleBase" id="RU004417"/>
    </source>
</evidence>
<dbReference type="InterPro" id="IPR006097">
    <property type="entry name" value="Glu/Leu/Phe/Val/Trp_DH_dimer"/>
</dbReference>
<comment type="catalytic activity">
    <reaction evidence="7">
        <text>L-glutamate + NAD(+) + H2O = 2-oxoglutarate + NH4(+) + NADH + H(+)</text>
        <dbReference type="Rhea" id="RHEA:15133"/>
        <dbReference type="ChEBI" id="CHEBI:15377"/>
        <dbReference type="ChEBI" id="CHEBI:15378"/>
        <dbReference type="ChEBI" id="CHEBI:16810"/>
        <dbReference type="ChEBI" id="CHEBI:28938"/>
        <dbReference type="ChEBI" id="CHEBI:29985"/>
        <dbReference type="ChEBI" id="CHEBI:57540"/>
        <dbReference type="ChEBI" id="CHEBI:57945"/>
        <dbReference type="EC" id="1.4.1.3"/>
    </reaction>
</comment>
<evidence type="ECO:0000256" key="1">
    <source>
        <dbReference type="ARBA" id="ARBA00004173"/>
    </source>
</evidence>
<evidence type="ECO:0000256" key="6">
    <source>
        <dbReference type="ARBA" id="ARBA00040147"/>
    </source>
</evidence>
<dbReference type="SUPFAM" id="SSF51735">
    <property type="entry name" value="NAD(P)-binding Rossmann-fold domains"/>
    <property type="match status" value="1"/>
</dbReference>
<sequence>MWQVPPNCSGHQPSSSPALSGKLRPGQSRGSWGGRGRGQGWHSCAVPPRHGGHAPPRAPLDAHALRPSATSRAPSHWPNSPPIRRALGRRPAHWPLHPSGALLCQSGAPPHPHQPIRGACCAQPISPALVGVRPGNGRVARDRAQGYAAASGGRGAAAAQGPVGSGGGQRLPAPGWGRGPAGLAGSGSGAHVGRRGEHVAAGDADPRGFLEAVETFCGRAARVAEEGLVQQLRSGKPRRQWVHGILETVQRCSHVLEVSVPLRRDSGTWEMVEGWRAQHSQHRLPCEGGDASRSFWGVRCSVVCEVCPGLLFGAAVTAMFAVLMQEAELEKVTRQFTIELAKKGFIGPGIDVLGPDVGTGEREMSWIADTYAHTLGYRDINAPACVTGKPISQGGIHGRTSATGRGVMHGIENYLSNTHYMDLIGLSPGFPGKTFVLQGFGHVGLHTMRYLHRCGACCLCVGEVDGAIYNADGIHPQELADYKLEHGTIVGFPGAEPYKGSVLEVPCDILIPAATERQLTAENAHLVNAKIIAEAANGPTTPAAHEIFLKRNILVIPDLYVSAGGVTVSFFEWLKNLNHVSYGRLTFKYERDSNHHLLLSVQQSLERGLGRAHGDLPIVPSPEFQARVAGASEKDIVHSGLAYTMERSAKQIMSTAQQYDLGLDQRTAAYLCALEKVFRVYNEAGFTY</sequence>
<dbReference type="FunFam" id="3.40.50.720:FF:000100">
    <property type="entry name" value="Glutamate dehydrogenase 1, mitochondrial"/>
    <property type="match status" value="1"/>
</dbReference>
<evidence type="ECO:0000256" key="2">
    <source>
        <dbReference type="ARBA" id="ARBA00006382"/>
    </source>
</evidence>
<reference evidence="12" key="1">
    <citation type="submission" date="2025-08" db="UniProtKB">
        <authorList>
            <consortium name="Ensembl"/>
        </authorList>
    </citation>
    <scope>IDENTIFICATION</scope>
</reference>
<organism evidence="12 13">
    <name type="scientific">Crocodylus porosus</name>
    <name type="common">Saltwater crocodile</name>
    <name type="synonym">Estuarine crocodile</name>
    <dbReference type="NCBI Taxonomy" id="8502"/>
    <lineage>
        <taxon>Eukaryota</taxon>
        <taxon>Metazoa</taxon>
        <taxon>Chordata</taxon>
        <taxon>Craniata</taxon>
        <taxon>Vertebrata</taxon>
        <taxon>Euteleostomi</taxon>
        <taxon>Archelosauria</taxon>
        <taxon>Archosauria</taxon>
        <taxon>Crocodylia</taxon>
        <taxon>Longirostres</taxon>
        <taxon>Crocodylidae</taxon>
        <taxon>Crocodylus</taxon>
    </lineage>
</organism>
<dbReference type="Pfam" id="PF00208">
    <property type="entry name" value="ELFV_dehydrog"/>
    <property type="match status" value="1"/>
</dbReference>
<keyword evidence="4 9" id="KW-0560">Oxidoreductase</keyword>
<name>A0A7M4F4S4_CROPO</name>
<dbReference type="PANTHER" id="PTHR11606">
    <property type="entry name" value="GLUTAMATE DEHYDROGENASE"/>
    <property type="match status" value="1"/>
</dbReference>
<accession>A0A7M4F4S4</accession>
<dbReference type="InterPro" id="IPR046346">
    <property type="entry name" value="Aminoacid_DH-like_N_sf"/>
</dbReference>
<keyword evidence="13" id="KW-1185">Reference proteome</keyword>
<feature type="compositionally biased region" description="Low complexity" evidence="10">
    <location>
        <begin position="150"/>
        <end position="161"/>
    </location>
</feature>
<dbReference type="SUPFAM" id="SSF53223">
    <property type="entry name" value="Aminoacid dehydrogenase-like, N-terminal domain"/>
    <property type="match status" value="1"/>
</dbReference>
<reference evidence="12" key="2">
    <citation type="submission" date="2025-09" db="UniProtKB">
        <authorList>
            <consortium name="Ensembl"/>
        </authorList>
    </citation>
    <scope>IDENTIFICATION</scope>
</reference>
<gene>
    <name evidence="12" type="primary">LOC109310237</name>
</gene>
<dbReference type="Pfam" id="PF02812">
    <property type="entry name" value="ELFV_dehydrog_N"/>
    <property type="match status" value="2"/>
</dbReference>
<dbReference type="SMART" id="SM00839">
    <property type="entry name" value="ELFV_dehydrog"/>
    <property type="match status" value="1"/>
</dbReference>
<feature type="region of interest" description="Disordered" evidence="10">
    <location>
        <begin position="150"/>
        <end position="170"/>
    </location>
</feature>
<dbReference type="Ensembl" id="ENSCPRT00005022796.1">
    <property type="protein sequence ID" value="ENSCPRP00005019486.1"/>
    <property type="gene ID" value="ENSCPRG00005013573.1"/>
</dbReference>
<dbReference type="GO" id="GO:0004352">
    <property type="term" value="F:glutamate dehydrogenase (NAD+) activity"/>
    <property type="evidence" value="ECO:0007669"/>
    <property type="project" value="TreeGrafter"/>
</dbReference>
<dbReference type="Proteomes" id="UP000594220">
    <property type="component" value="Unplaced"/>
</dbReference>
<dbReference type="GeneTree" id="ENSGT00390000000854"/>
<evidence type="ECO:0000256" key="3">
    <source>
        <dbReference type="ARBA" id="ARBA00012889"/>
    </source>
</evidence>
<evidence type="ECO:0000256" key="8">
    <source>
        <dbReference type="ARBA" id="ARBA00048577"/>
    </source>
</evidence>
<evidence type="ECO:0000256" key="4">
    <source>
        <dbReference type="ARBA" id="ARBA00023002"/>
    </source>
</evidence>
<feature type="region of interest" description="Disordered" evidence="10">
    <location>
        <begin position="1"/>
        <end position="92"/>
    </location>
</feature>
<dbReference type="InterPro" id="IPR033922">
    <property type="entry name" value="NAD_bind_Glu_DH"/>
</dbReference>
<dbReference type="PANTHER" id="PTHR11606:SF13">
    <property type="entry name" value="GLUTAMATE DEHYDROGENASE 1, MITOCHONDRIAL"/>
    <property type="match status" value="1"/>
</dbReference>
<dbReference type="EC" id="1.4.1.3" evidence="3"/>
<comment type="subcellular location">
    <subcellularLocation>
        <location evidence="1">Mitochondrion</location>
    </subcellularLocation>
</comment>
<comment type="similarity">
    <text evidence="2 9">Belongs to the Glu/Leu/Phe/Val dehydrogenases family.</text>
</comment>
<protein>
    <recommendedName>
        <fullName evidence="6">Glutamate dehydrogenase 1, mitochondrial</fullName>
        <ecNumber evidence="3">1.4.1.3</ecNumber>
    </recommendedName>
</protein>
<evidence type="ECO:0000256" key="5">
    <source>
        <dbReference type="ARBA" id="ARBA00023128"/>
    </source>
</evidence>
<evidence type="ECO:0000259" key="11">
    <source>
        <dbReference type="SMART" id="SM00839"/>
    </source>
</evidence>
<keyword evidence="5" id="KW-0496">Mitochondrion</keyword>
<evidence type="ECO:0000313" key="13">
    <source>
        <dbReference type="Proteomes" id="UP000594220"/>
    </source>
</evidence>
<evidence type="ECO:0000313" key="12">
    <source>
        <dbReference type="Ensembl" id="ENSCPRP00005019486.1"/>
    </source>
</evidence>
<dbReference type="InterPro" id="IPR006096">
    <property type="entry name" value="Glu/Leu/Phe/Val/Trp_DH_C"/>
</dbReference>
<proteinExistence type="inferred from homology"/>
<comment type="catalytic activity">
    <reaction evidence="8">
        <text>L-glutamate + NADP(+) + H2O = 2-oxoglutarate + NH4(+) + NADPH + H(+)</text>
        <dbReference type="Rhea" id="RHEA:11612"/>
        <dbReference type="ChEBI" id="CHEBI:15377"/>
        <dbReference type="ChEBI" id="CHEBI:15378"/>
        <dbReference type="ChEBI" id="CHEBI:16810"/>
        <dbReference type="ChEBI" id="CHEBI:28938"/>
        <dbReference type="ChEBI" id="CHEBI:29985"/>
        <dbReference type="ChEBI" id="CHEBI:57783"/>
        <dbReference type="ChEBI" id="CHEBI:58349"/>
        <dbReference type="EC" id="1.4.1.3"/>
    </reaction>
</comment>
<dbReference type="OMA" id="WMVYKCA"/>
<dbReference type="Gene3D" id="1.10.287.140">
    <property type="match status" value="1"/>
</dbReference>
<feature type="compositionally biased region" description="Polar residues" evidence="10">
    <location>
        <begin position="9"/>
        <end position="18"/>
    </location>
</feature>
<dbReference type="GO" id="GO:0006538">
    <property type="term" value="P:L-glutamate catabolic process"/>
    <property type="evidence" value="ECO:0007669"/>
    <property type="project" value="TreeGrafter"/>
</dbReference>
<dbReference type="Gene3D" id="3.40.50.720">
    <property type="entry name" value="NAD(P)-binding Rossmann-like Domain"/>
    <property type="match status" value="1"/>
</dbReference>